<dbReference type="EMBL" id="KN826232">
    <property type="protein sequence ID" value="KIK79610.1"/>
    <property type="molecule type" value="Genomic_DNA"/>
</dbReference>
<dbReference type="HOGENOM" id="CLU_2892111_0_0_1"/>
<evidence type="ECO:0000313" key="1">
    <source>
        <dbReference type="EMBL" id="KIK79610.1"/>
    </source>
</evidence>
<reference evidence="1 2" key="1">
    <citation type="submission" date="2014-04" db="EMBL/GenBank/DDBJ databases">
        <authorList>
            <consortium name="DOE Joint Genome Institute"/>
            <person name="Kuo A."/>
            <person name="Kohler A."/>
            <person name="Jargeat P."/>
            <person name="Nagy L.G."/>
            <person name="Floudas D."/>
            <person name="Copeland A."/>
            <person name="Barry K.W."/>
            <person name="Cichocki N."/>
            <person name="Veneault-Fourrey C."/>
            <person name="LaButti K."/>
            <person name="Lindquist E.A."/>
            <person name="Lipzen A."/>
            <person name="Lundell T."/>
            <person name="Morin E."/>
            <person name="Murat C."/>
            <person name="Sun H."/>
            <person name="Tunlid A."/>
            <person name="Henrissat B."/>
            <person name="Grigoriev I.V."/>
            <person name="Hibbett D.S."/>
            <person name="Martin F."/>
            <person name="Nordberg H.P."/>
            <person name="Cantor M.N."/>
            <person name="Hua S.X."/>
        </authorList>
    </citation>
    <scope>NUCLEOTIDE SEQUENCE [LARGE SCALE GENOMIC DNA]</scope>
    <source>
        <strain evidence="1 2">Ve08.2h10</strain>
    </source>
</reference>
<name>A0A0D0DME6_9AGAM</name>
<proteinExistence type="predicted"/>
<sequence>LFHAGMPIWLKHHEIEISITNTTNIAKAVAFTCPDAVMRIMYGEAGKSCSPFPCINHGPDGLS</sequence>
<dbReference type="InParanoid" id="A0A0D0DME6"/>
<dbReference type="AlphaFoldDB" id="A0A0D0DME6"/>
<dbReference type="Proteomes" id="UP000054538">
    <property type="component" value="Unassembled WGS sequence"/>
</dbReference>
<organism evidence="1 2">
    <name type="scientific">Paxillus rubicundulus Ve08.2h10</name>
    <dbReference type="NCBI Taxonomy" id="930991"/>
    <lineage>
        <taxon>Eukaryota</taxon>
        <taxon>Fungi</taxon>
        <taxon>Dikarya</taxon>
        <taxon>Basidiomycota</taxon>
        <taxon>Agaricomycotina</taxon>
        <taxon>Agaricomycetes</taxon>
        <taxon>Agaricomycetidae</taxon>
        <taxon>Boletales</taxon>
        <taxon>Paxilineae</taxon>
        <taxon>Paxillaceae</taxon>
        <taxon>Paxillus</taxon>
    </lineage>
</organism>
<accession>A0A0D0DME6</accession>
<feature type="non-terminal residue" evidence="1">
    <location>
        <position position="1"/>
    </location>
</feature>
<gene>
    <name evidence="1" type="ORF">PAXRUDRAFT_160892</name>
</gene>
<evidence type="ECO:0000313" key="2">
    <source>
        <dbReference type="Proteomes" id="UP000054538"/>
    </source>
</evidence>
<protein>
    <submittedName>
        <fullName evidence="1">Uncharacterized protein</fullName>
    </submittedName>
</protein>
<keyword evidence="2" id="KW-1185">Reference proteome</keyword>
<reference evidence="2" key="2">
    <citation type="submission" date="2015-01" db="EMBL/GenBank/DDBJ databases">
        <title>Evolutionary Origins and Diversification of the Mycorrhizal Mutualists.</title>
        <authorList>
            <consortium name="DOE Joint Genome Institute"/>
            <consortium name="Mycorrhizal Genomics Consortium"/>
            <person name="Kohler A."/>
            <person name="Kuo A."/>
            <person name="Nagy L.G."/>
            <person name="Floudas D."/>
            <person name="Copeland A."/>
            <person name="Barry K.W."/>
            <person name="Cichocki N."/>
            <person name="Veneault-Fourrey C."/>
            <person name="LaButti K."/>
            <person name="Lindquist E.A."/>
            <person name="Lipzen A."/>
            <person name="Lundell T."/>
            <person name="Morin E."/>
            <person name="Murat C."/>
            <person name="Riley R."/>
            <person name="Ohm R."/>
            <person name="Sun H."/>
            <person name="Tunlid A."/>
            <person name="Henrissat B."/>
            <person name="Grigoriev I.V."/>
            <person name="Hibbett D.S."/>
            <person name="Martin F."/>
        </authorList>
    </citation>
    <scope>NUCLEOTIDE SEQUENCE [LARGE SCALE GENOMIC DNA]</scope>
    <source>
        <strain evidence="2">Ve08.2h10</strain>
    </source>
</reference>